<evidence type="ECO:0000313" key="1">
    <source>
        <dbReference type="EMBL" id="JAP14266.1"/>
    </source>
</evidence>
<protein>
    <submittedName>
        <fullName evidence="1">Putative ovule protein</fullName>
    </submittedName>
</protein>
<dbReference type="EMBL" id="GEDG01026803">
    <property type="protein sequence ID" value="JAP14266.1"/>
    <property type="molecule type" value="Transcribed_RNA"/>
</dbReference>
<sequence length="76" mass="8554">MEVTLIHNFTAQTFATQEAIRFGKVPLTDLPTKHKARKVFLSENRPIDNLTLASRSPFSLRQPLSRVKGVEDNTSS</sequence>
<proteinExistence type="predicted"/>
<organism evidence="1">
    <name type="scientific">Solanum chacoense</name>
    <name type="common">Chaco potato</name>
    <dbReference type="NCBI Taxonomy" id="4108"/>
    <lineage>
        <taxon>Eukaryota</taxon>
        <taxon>Viridiplantae</taxon>
        <taxon>Streptophyta</taxon>
        <taxon>Embryophyta</taxon>
        <taxon>Tracheophyta</taxon>
        <taxon>Spermatophyta</taxon>
        <taxon>Magnoliopsida</taxon>
        <taxon>eudicotyledons</taxon>
        <taxon>Gunneridae</taxon>
        <taxon>Pentapetalae</taxon>
        <taxon>asterids</taxon>
        <taxon>lamiids</taxon>
        <taxon>Solanales</taxon>
        <taxon>Solanaceae</taxon>
        <taxon>Solanoideae</taxon>
        <taxon>Solaneae</taxon>
        <taxon>Solanum</taxon>
    </lineage>
</organism>
<reference evidence="1" key="1">
    <citation type="submission" date="2015-12" db="EMBL/GenBank/DDBJ databases">
        <title>Gene expression during late stages of embryo sac development: a critical building block for successful pollen-pistil interactions.</title>
        <authorList>
            <person name="Liu Y."/>
            <person name="Joly V."/>
            <person name="Sabar M."/>
            <person name="Matton D.P."/>
        </authorList>
    </citation>
    <scope>NUCLEOTIDE SEQUENCE</scope>
</reference>
<accession>A0A0V0H285</accession>
<name>A0A0V0H285_SOLCH</name>
<dbReference type="AlphaFoldDB" id="A0A0V0H285"/>